<dbReference type="PRINTS" id="PR00131">
    <property type="entry name" value="GLHYDRLASE1"/>
</dbReference>
<proteinExistence type="inferred from homology"/>
<evidence type="ECO:0008006" key="4">
    <source>
        <dbReference type="Google" id="ProtNLM"/>
    </source>
</evidence>
<dbReference type="Ensembl" id="ENSGEVT00005031692.1">
    <property type="protein sequence ID" value="ENSGEVP00005030173.1"/>
    <property type="gene ID" value="ENSGEVG00005021070.1"/>
</dbReference>
<dbReference type="InterPro" id="IPR001360">
    <property type="entry name" value="Glyco_hydro_1"/>
</dbReference>
<evidence type="ECO:0000313" key="3">
    <source>
        <dbReference type="Proteomes" id="UP000694390"/>
    </source>
</evidence>
<dbReference type="Proteomes" id="UP000694390">
    <property type="component" value="Chromosome 11"/>
</dbReference>
<dbReference type="Gene3D" id="3.20.20.80">
    <property type="entry name" value="Glycosidases"/>
    <property type="match status" value="2"/>
</dbReference>
<accession>A0A8C5F322</accession>
<evidence type="ECO:0000313" key="2">
    <source>
        <dbReference type="Ensembl" id="ENSGEVP00005030173.1"/>
    </source>
</evidence>
<dbReference type="Pfam" id="PF00232">
    <property type="entry name" value="Glyco_hydro_1"/>
    <property type="match status" value="2"/>
</dbReference>
<keyword evidence="3" id="KW-1185">Reference proteome</keyword>
<dbReference type="GO" id="GO:0000016">
    <property type="term" value="F:lactase activity"/>
    <property type="evidence" value="ECO:0007669"/>
    <property type="project" value="TreeGrafter"/>
</dbReference>
<dbReference type="PANTHER" id="PTHR10353">
    <property type="entry name" value="GLYCOSYL HYDROLASE"/>
    <property type="match status" value="1"/>
</dbReference>
<dbReference type="AlphaFoldDB" id="A0A8C5F322"/>
<reference evidence="2" key="3">
    <citation type="submission" date="2025-09" db="UniProtKB">
        <authorList>
            <consortium name="Ensembl"/>
        </authorList>
    </citation>
    <scope>IDENTIFICATION</scope>
</reference>
<organism evidence="2 3">
    <name type="scientific">Gopherus evgoodei</name>
    <name type="common">Goodes thornscrub tortoise</name>
    <dbReference type="NCBI Taxonomy" id="1825980"/>
    <lineage>
        <taxon>Eukaryota</taxon>
        <taxon>Metazoa</taxon>
        <taxon>Chordata</taxon>
        <taxon>Craniata</taxon>
        <taxon>Vertebrata</taxon>
        <taxon>Euteleostomi</taxon>
        <taxon>Archelosauria</taxon>
        <taxon>Testudinata</taxon>
        <taxon>Testudines</taxon>
        <taxon>Cryptodira</taxon>
        <taxon>Durocryptodira</taxon>
        <taxon>Testudinoidea</taxon>
        <taxon>Testudinidae</taxon>
        <taxon>Gopherus</taxon>
    </lineage>
</organism>
<sequence>MYFCGTLPDDFTWGMSSSTYQIEGGCDEDGKGPSIWDNFTHIPGNVKNNETGDIAFDSYNKLAADLYMLTALRVKSYCISLSWPRIFLGGRNDSINTYKLDGINLRGYVAWSLMDNFEWLHGYSARFGLHQVDFENPNRPRTPK</sequence>
<comment type="similarity">
    <text evidence="1">Belongs to the glycosyl hydrolase 1 family.</text>
</comment>
<dbReference type="SUPFAM" id="SSF51445">
    <property type="entry name" value="(Trans)glycosidases"/>
    <property type="match status" value="2"/>
</dbReference>
<dbReference type="PROSITE" id="PS00653">
    <property type="entry name" value="GLYCOSYL_HYDROL_F1_2"/>
    <property type="match status" value="1"/>
</dbReference>
<reference evidence="2" key="2">
    <citation type="submission" date="2025-08" db="UniProtKB">
        <authorList>
            <consortium name="Ensembl"/>
        </authorList>
    </citation>
    <scope>IDENTIFICATION</scope>
</reference>
<protein>
    <recommendedName>
        <fullName evidence="4">Lactase</fullName>
    </recommendedName>
</protein>
<reference evidence="2" key="1">
    <citation type="submission" date="2019-06" db="EMBL/GenBank/DDBJ databases">
        <title>G10K-VGP Goodes thornscrub tortoise genome, primary haplotype.</title>
        <authorList>
            <person name="Murphy B."/>
            <person name="Edwards T."/>
            <person name="Rhie A."/>
            <person name="Koren S."/>
            <person name="Phillippy A."/>
            <person name="Fedrigo O."/>
            <person name="Haase B."/>
            <person name="Mountcastle J."/>
            <person name="Lewin H."/>
            <person name="Damas J."/>
            <person name="Howe K."/>
            <person name="Formenti G."/>
            <person name="Myers G."/>
            <person name="Durbin R."/>
            <person name="Jarvis E.D."/>
        </authorList>
    </citation>
    <scope>NUCLEOTIDE SEQUENCE [LARGE SCALE GENOMIC DNA]</scope>
</reference>
<dbReference type="GeneTree" id="ENSGT00940000155324"/>
<dbReference type="InterPro" id="IPR017853">
    <property type="entry name" value="GH"/>
</dbReference>
<evidence type="ECO:0000256" key="1">
    <source>
        <dbReference type="RuleBase" id="RU003690"/>
    </source>
</evidence>
<dbReference type="OrthoDB" id="65569at2759"/>
<dbReference type="InterPro" id="IPR033132">
    <property type="entry name" value="GH_1_N_CS"/>
</dbReference>
<dbReference type="PANTHER" id="PTHR10353:SF38">
    <property type="entry name" value="LACTASE_PHLORIZIN HYDROLASE"/>
    <property type="match status" value="1"/>
</dbReference>
<name>A0A8C5F322_9SAUR</name>
<dbReference type="GO" id="GO:0005975">
    <property type="term" value="P:carbohydrate metabolic process"/>
    <property type="evidence" value="ECO:0007669"/>
    <property type="project" value="InterPro"/>
</dbReference>